<feature type="region of interest" description="Disordered" evidence="1">
    <location>
        <begin position="1"/>
        <end position="46"/>
    </location>
</feature>
<proteinExistence type="predicted"/>
<evidence type="ECO:0000313" key="3">
    <source>
        <dbReference type="Proteomes" id="UP001165065"/>
    </source>
</evidence>
<organism evidence="2 3">
    <name type="scientific">Triparma columacea</name>
    <dbReference type="NCBI Taxonomy" id="722753"/>
    <lineage>
        <taxon>Eukaryota</taxon>
        <taxon>Sar</taxon>
        <taxon>Stramenopiles</taxon>
        <taxon>Ochrophyta</taxon>
        <taxon>Bolidophyceae</taxon>
        <taxon>Parmales</taxon>
        <taxon>Triparmaceae</taxon>
        <taxon>Triparma</taxon>
    </lineage>
</organism>
<sequence>ATKKRKKSPTSAPNVSPQPVQQQQQRRSRKQQQQQDSAQDEKDREELIGKKVKVKWNDGNVYPGIIKEITRTIELIDGRKIRYYDVYFKEDGKTANVDDRDFV</sequence>
<dbReference type="Gene3D" id="2.30.30.140">
    <property type="match status" value="1"/>
</dbReference>
<feature type="non-terminal residue" evidence="2">
    <location>
        <position position="1"/>
    </location>
</feature>
<evidence type="ECO:0000313" key="2">
    <source>
        <dbReference type="EMBL" id="GMI44957.1"/>
    </source>
</evidence>
<feature type="compositionally biased region" description="Low complexity" evidence="1">
    <location>
        <begin position="15"/>
        <end position="35"/>
    </location>
</feature>
<accession>A0A9W7GJ52</accession>
<keyword evidence="3" id="KW-1185">Reference proteome</keyword>
<dbReference type="AlphaFoldDB" id="A0A9W7GJ52"/>
<name>A0A9W7GJ52_9STRA</name>
<reference evidence="3" key="1">
    <citation type="journal article" date="2023" name="Commun. Biol.">
        <title>Genome analysis of Parmales, the sister group of diatoms, reveals the evolutionary specialization of diatoms from phago-mixotrophs to photoautotrophs.</title>
        <authorList>
            <person name="Ban H."/>
            <person name="Sato S."/>
            <person name="Yoshikawa S."/>
            <person name="Yamada K."/>
            <person name="Nakamura Y."/>
            <person name="Ichinomiya M."/>
            <person name="Sato N."/>
            <person name="Blanc-Mathieu R."/>
            <person name="Endo H."/>
            <person name="Kuwata A."/>
            <person name="Ogata H."/>
        </authorList>
    </citation>
    <scope>NUCLEOTIDE SEQUENCE [LARGE SCALE GENOMIC DNA]</scope>
</reference>
<dbReference type="Proteomes" id="UP001165065">
    <property type="component" value="Unassembled WGS sequence"/>
</dbReference>
<dbReference type="OrthoDB" id="9547406at2759"/>
<gene>
    <name evidence="2" type="ORF">TrCOL_g5467</name>
</gene>
<comment type="caution">
    <text evidence="2">The sequence shown here is derived from an EMBL/GenBank/DDBJ whole genome shotgun (WGS) entry which is preliminary data.</text>
</comment>
<evidence type="ECO:0008006" key="4">
    <source>
        <dbReference type="Google" id="ProtNLM"/>
    </source>
</evidence>
<evidence type="ECO:0000256" key="1">
    <source>
        <dbReference type="SAM" id="MobiDB-lite"/>
    </source>
</evidence>
<protein>
    <recommendedName>
        <fullName evidence="4">Tudor domain-containing protein</fullName>
    </recommendedName>
</protein>
<dbReference type="EMBL" id="BRYA01001524">
    <property type="protein sequence ID" value="GMI44957.1"/>
    <property type="molecule type" value="Genomic_DNA"/>
</dbReference>